<reference evidence="1" key="2">
    <citation type="submission" date="2018-10" db="UniProtKB">
        <authorList>
            <consortium name="EnsemblPlants"/>
        </authorList>
    </citation>
    <scope>IDENTIFICATION</scope>
</reference>
<evidence type="ECO:0000313" key="2">
    <source>
        <dbReference type="Proteomes" id="UP000019116"/>
    </source>
</evidence>
<evidence type="ECO:0000313" key="1">
    <source>
        <dbReference type="EnsemblPlants" id="TraesCS5D02G372100.1.cds1"/>
    </source>
</evidence>
<dbReference type="AlphaFoldDB" id="A0A3B6MXF0"/>
<keyword evidence="2" id="KW-1185">Reference proteome</keyword>
<protein>
    <submittedName>
        <fullName evidence="1">Uncharacterized protein</fullName>
    </submittedName>
</protein>
<dbReference type="Gramene" id="TraesCS5D02G372100.1">
    <property type="protein sequence ID" value="TraesCS5D02G372100.1.cds1"/>
    <property type="gene ID" value="TraesCS5D02G372100"/>
</dbReference>
<dbReference type="Proteomes" id="UP000019116">
    <property type="component" value="Chromosome 5D"/>
</dbReference>
<dbReference type="Gramene" id="TraesCS5D03G0834300.1">
    <property type="protein sequence ID" value="TraesCS5D03G0834300.1.CDS1"/>
    <property type="gene ID" value="TraesCS5D03G0834300"/>
</dbReference>
<reference evidence="1" key="1">
    <citation type="submission" date="2018-08" db="EMBL/GenBank/DDBJ databases">
        <authorList>
            <person name="Rossello M."/>
        </authorList>
    </citation>
    <scope>NUCLEOTIDE SEQUENCE [LARGE SCALE GENOMIC DNA]</scope>
    <source>
        <strain evidence="1">cv. Chinese Spring</strain>
    </source>
</reference>
<accession>A0A3B6MXF0</accession>
<sequence length="117" mass="13493">MYPNLYCSRVKTFFCATGKSDYEFPFLFANPCLYPLSARPLSSDQIKEIDQTIPVPAQIMIFTNLDLVLSRKSRVAEMRTMKSKIPNKKTETEEEETTRVKTSRVSSFVILCSFFTQ</sequence>
<name>A0A3B6MXF0_WHEAT</name>
<dbReference type="EnsemblPlants" id="TraesCS5D02G372100.1">
    <property type="protein sequence ID" value="TraesCS5D02G372100.1.cds1"/>
    <property type="gene ID" value="TraesCS5D02G372100"/>
</dbReference>
<proteinExistence type="predicted"/>
<organism evidence="1">
    <name type="scientific">Triticum aestivum</name>
    <name type="common">Wheat</name>
    <dbReference type="NCBI Taxonomy" id="4565"/>
    <lineage>
        <taxon>Eukaryota</taxon>
        <taxon>Viridiplantae</taxon>
        <taxon>Streptophyta</taxon>
        <taxon>Embryophyta</taxon>
        <taxon>Tracheophyta</taxon>
        <taxon>Spermatophyta</taxon>
        <taxon>Magnoliopsida</taxon>
        <taxon>Liliopsida</taxon>
        <taxon>Poales</taxon>
        <taxon>Poaceae</taxon>
        <taxon>BOP clade</taxon>
        <taxon>Pooideae</taxon>
        <taxon>Triticodae</taxon>
        <taxon>Triticeae</taxon>
        <taxon>Triticinae</taxon>
        <taxon>Triticum</taxon>
    </lineage>
</organism>